<keyword evidence="2" id="KW-1185">Reference proteome</keyword>
<comment type="caution">
    <text evidence="1">The sequence shown here is derived from an EMBL/GenBank/DDBJ whole genome shotgun (WGS) entry which is preliminary data.</text>
</comment>
<reference evidence="1 2" key="1">
    <citation type="journal article" date="2020" name="bioRxiv">
        <title>Whole genome comparisons of ergot fungi reveals the divergence and evolution of species within the genus Claviceps are the result of varying mechanisms driving genome evolution and host range expansion.</title>
        <authorList>
            <person name="Wyka S.A."/>
            <person name="Mondo S.J."/>
            <person name="Liu M."/>
            <person name="Dettman J."/>
            <person name="Nalam V."/>
            <person name="Broders K.D."/>
        </authorList>
    </citation>
    <scope>NUCLEOTIDE SEQUENCE [LARGE SCALE GENOMIC DNA]</scope>
    <source>
        <strain evidence="1 2">Clav52</strain>
    </source>
</reference>
<accession>A0A9P7QFP0</accession>
<proteinExistence type="predicted"/>
<sequence>MKSDTEAELDGASAVDVKADVKPTEDTGCEVRESFEVEVEASLQGILVVDPTEASGNLSFKVVWYAVLDERELELAGGGIDVTGMLSCVLGEFELIAAAVLEAGFAVDAEDAAEDAVEAAGILACVLSASPKVVGPVELMSAVAVEKVAVVDAEAAVEASGVLLTRDRNLCFKLVGYAVLEERELKLAGDGIDAAGMLSCVLAKFELIAAAVLETGFAVDAEVAAEDATEDAAEVAAEAGGMLDCVLSVSPKVVGPVELMSAVAVEKVSVIAAVEASGVLLTRDRNLSFKLVGYAVLEGREGELDLAEDAVDSVDAAGTLDCELDKLELIDAAMLEAGFAVDAEDAAEDAAEVAVEAAGILACVLRASPKLVGPVELMSAIAVEKVSVVDAEAAVESSGVLTRVGNLSFKLVGYAVLEERERELDLAEDAVDAIDAAGMLDCESGKLELIDAAMLEAGFAVDAEFTAEVPAEVAPEAADITACVLSASLELEDSIKLIGAVSVETVSVVDPEASVEASGVLTRVGNLSFKLVGYAMLEEGELELAEYAVDAAGMLDCELGKLELIDAAVLEAKSSDNRAEAAMLVCVLGAPFELSAAAVFETDAAVENRDNLSAGAELETGAVDKEAVDTLKLPTNLEAGNGVDAELICPVRDPSELDAMSEVEAVLDAEGKLDPLARDKLETGAELEADKALKTSTEADATLKLEI</sequence>
<dbReference type="Proteomes" id="UP000707071">
    <property type="component" value="Unassembled WGS sequence"/>
</dbReference>
<evidence type="ECO:0000313" key="2">
    <source>
        <dbReference type="Proteomes" id="UP000707071"/>
    </source>
</evidence>
<protein>
    <submittedName>
        <fullName evidence="1">Uncharacterized protein</fullName>
    </submittedName>
</protein>
<dbReference type="EMBL" id="SRRH01000213">
    <property type="protein sequence ID" value="KAG6294679.1"/>
    <property type="molecule type" value="Genomic_DNA"/>
</dbReference>
<organism evidence="1 2">
    <name type="scientific">Claviceps aff. purpurea</name>
    <dbReference type="NCBI Taxonomy" id="1967640"/>
    <lineage>
        <taxon>Eukaryota</taxon>
        <taxon>Fungi</taxon>
        <taxon>Dikarya</taxon>
        <taxon>Ascomycota</taxon>
        <taxon>Pezizomycotina</taxon>
        <taxon>Sordariomycetes</taxon>
        <taxon>Hypocreomycetidae</taxon>
        <taxon>Hypocreales</taxon>
        <taxon>Clavicipitaceae</taxon>
        <taxon>Claviceps</taxon>
    </lineage>
</organism>
<dbReference type="AlphaFoldDB" id="A0A9P7QFP0"/>
<name>A0A9P7QFP0_9HYPO</name>
<evidence type="ECO:0000313" key="1">
    <source>
        <dbReference type="EMBL" id="KAG6294679.1"/>
    </source>
</evidence>
<gene>
    <name evidence="1" type="ORF">E4U09_002542</name>
</gene>